<name>A0ABW7T392_9ACTN</name>
<feature type="region of interest" description="Disordered" evidence="1">
    <location>
        <begin position="28"/>
        <end position="58"/>
    </location>
</feature>
<evidence type="ECO:0000256" key="1">
    <source>
        <dbReference type="SAM" id="MobiDB-lite"/>
    </source>
</evidence>
<keyword evidence="4" id="KW-1185">Reference proteome</keyword>
<dbReference type="EMBL" id="JBIRRB010000003">
    <property type="protein sequence ID" value="MFI0910666.1"/>
    <property type="molecule type" value="Genomic_DNA"/>
</dbReference>
<feature type="chain" id="PRO_5046598921" description="Lipoprotein" evidence="2">
    <location>
        <begin position="26"/>
        <end position="240"/>
    </location>
</feature>
<sequence>MTSRRVRSGALAGASLLALAGPALAGCDSADRNSATSPTAIPSATTAASPSPTATANHYRLTTPDTILDGRYKKAPGEDKDVAADQLSRATLLLGVTNGQRVHAVYTTELRKDMSFTGIWGRVEDPERSVDMLFLSSATAARKDKRLSTFTWSGSPQRLTPDGLDKDTVLKCQGTRFTLAGTDDKPTHIRTLCAWADHDTVGTVSLADASFARYGRDIPLDRAAELTAGLRQDTRTTVPR</sequence>
<feature type="compositionally biased region" description="Low complexity" evidence="1">
    <location>
        <begin position="34"/>
        <end position="56"/>
    </location>
</feature>
<dbReference type="Proteomes" id="UP001611162">
    <property type="component" value="Unassembled WGS sequence"/>
</dbReference>
<proteinExistence type="predicted"/>
<keyword evidence="2" id="KW-0732">Signal</keyword>
<reference evidence="3 4" key="1">
    <citation type="submission" date="2024-10" db="EMBL/GenBank/DDBJ databases">
        <title>The Natural Products Discovery Center: Release of the First 8490 Sequenced Strains for Exploring Actinobacteria Biosynthetic Diversity.</title>
        <authorList>
            <person name="Kalkreuter E."/>
            <person name="Kautsar S.A."/>
            <person name="Yang D."/>
            <person name="Bader C.D."/>
            <person name="Teijaro C.N."/>
            <person name="Fluegel L."/>
            <person name="Davis C.M."/>
            <person name="Simpson J.R."/>
            <person name="Lauterbach L."/>
            <person name="Steele A.D."/>
            <person name="Gui C."/>
            <person name="Meng S."/>
            <person name="Li G."/>
            <person name="Viehrig K."/>
            <person name="Ye F."/>
            <person name="Su P."/>
            <person name="Kiefer A.F."/>
            <person name="Nichols A."/>
            <person name="Cepeda A.J."/>
            <person name="Yan W."/>
            <person name="Fan B."/>
            <person name="Jiang Y."/>
            <person name="Adhikari A."/>
            <person name="Zheng C.-J."/>
            <person name="Schuster L."/>
            <person name="Cowan T.M."/>
            <person name="Smanski M.J."/>
            <person name="Chevrette M.G."/>
            <person name="De Carvalho L.P.S."/>
            <person name="Shen B."/>
        </authorList>
    </citation>
    <scope>NUCLEOTIDE SEQUENCE [LARGE SCALE GENOMIC DNA]</scope>
    <source>
        <strain evidence="3 4">NPDC020979</strain>
    </source>
</reference>
<comment type="caution">
    <text evidence="3">The sequence shown here is derived from an EMBL/GenBank/DDBJ whole genome shotgun (WGS) entry which is preliminary data.</text>
</comment>
<evidence type="ECO:0000313" key="3">
    <source>
        <dbReference type="EMBL" id="MFI0910666.1"/>
    </source>
</evidence>
<evidence type="ECO:0008006" key="5">
    <source>
        <dbReference type="Google" id="ProtNLM"/>
    </source>
</evidence>
<protein>
    <recommendedName>
        <fullName evidence="5">Lipoprotein</fullName>
    </recommendedName>
</protein>
<organism evidence="3 4">
    <name type="scientific">Streptomyces abikoensis</name>
    <dbReference type="NCBI Taxonomy" id="97398"/>
    <lineage>
        <taxon>Bacteria</taxon>
        <taxon>Bacillati</taxon>
        <taxon>Actinomycetota</taxon>
        <taxon>Actinomycetes</taxon>
        <taxon>Kitasatosporales</taxon>
        <taxon>Streptomycetaceae</taxon>
        <taxon>Streptomyces</taxon>
    </lineage>
</organism>
<dbReference type="RefSeq" id="WP_397612581.1">
    <property type="nucleotide sequence ID" value="NZ_JBIRRB010000003.1"/>
</dbReference>
<dbReference type="PROSITE" id="PS51257">
    <property type="entry name" value="PROKAR_LIPOPROTEIN"/>
    <property type="match status" value="1"/>
</dbReference>
<gene>
    <name evidence="3" type="ORF">ACH4TF_09425</name>
</gene>
<feature type="signal peptide" evidence="2">
    <location>
        <begin position="1"/>
        <end position="25"/>
    </location>
</feature>
<evidence type="ECO:0000256" key="2">
    <source>
        <dbReference type="SAM" id="SignalP"/>
    </source>
</evidence>
<accession>A0ABW7T392</accession>
<evidence type="ECO:0000313" key="4">
    <source>
        <dbReference type="Proteomes" id="UP001611162"/>
    </source>
</evidence>